<accession>A0A2K9E3K3</accession>
<dbReference type="EMBL" id="NEMB01000003">
    <property type="protein sequence ID" value="PQQ66981.1"/>
    <property type="molecule type" value="Genomic_DNA"/>
</dbReference>
<evidence type="ECO:0000313" key="2">
    <source>
        <dbReference type="EMBL" id="AUG56958.1"/>
    </source>
</evidence>
<gene>
    <name evidence="3" type="ORF">B9R14_09680</name>
    <name evidence="2" type="ORF">HVS_05125</name>
</gene>
<dbReference type="EMBL" id="CP025197">
    <property type="protein sequence ID" value="AUG56958.1"/>
    <property type="molecule type" value="Genomic_DNA"/>
</dbReference>
<dbReference type="AlphaFoldDB" id="A0A2K9E3K3"/>
<evidence type="ECO:0000313" key="5">
    <source>
        <dbReference type="Proteomes" id="UP000239720"/>
    </source>
</evidence>
<dbReference type="Proteomes" id="UP000233534">
    <property type="component" value="Chromosome"/>
</dbReference>
<name>A0A2K9E3K3_9FIRM</name>
<evidence type="ECO:0000313" key="3">
    <source>
        <dbReference type="EMBL" id="PQQ66981.1"/>
    </source>
</evidence>
<dbReference type="OrthoDB" id="2087826at2"/>
<evidence type="ECO:0000313" key="4">
    <source>
        <dbReference type="Proteomes" id="UP000233534"/>
    </source>
</evidence>
<feature type="region of interest" description="Disordered" evidence="1">
    <location>
        <begin position="30"/>
        <end position="57"/>
    </location>
</feature>
<dbReference type="RefSeq" id="WP_101299828.1">
    <property type="nucleotide sequence ID" value="NZ_CP025197.1"/>
</dbReference>
<feature type="compositionally biased region" description="Polar residues" evidence="1">
    <location>
        <begin position="30"/>
        <end position="44"/>
    </location>
</feature>
<proteinExistence type="predicted"/>
<organism evidence="2 4">
    <name type="scientific">Acetivibrio saccincola</name>
    <dbReference type="NCBI Taxonomy" id="1677857"/>
    <lineage>
        <taxon>Bacteria</taxon>
        <taxon>Bacillati</taxon>
        <taxon>Bacillota</taxon>
        <taxon>Clostridia</taxon>
        <taxon>Eubacteriales</taxon>
        <taxon>Oscillospiraceae</taxon>
        <taxon>Acetivibrio</taxon>
    </lineage>
</organism>
<sequence>MSEDMDKNIQKAIEIINKPETLQGLLNILGNTASKPSDSENPTDTKNENPYMAKDMGENTFFPKDIGENLELLQRVKDAVSVLNSNKDPRINLLKAITPFMNKKRKKAVNDCIQLLMVSQLLPAILSINNLNINNLNKSPGI</sequence>
<keyword evidence="4" id="KW-1185">Reference proteome</keyword>
<reference evidence="2 4" key="1">
    <citation type="submission" date="2017-12" db="EMBL/GenBank/DDBJ databases">
        <title>Complete genome sequence of Herbivorax saccincola GGR1, a novel Cellulosome-producing hydrolytic bacterium in a thermophilic biogas plant, established by Illumina and Nanopore MinION sequencing.</title>
        <authorList>
            <person name="Pechtl A."/>
            <person name="Ruckert C."/>
            <person name="Koeck D.E."/>
            <person name="Maus I."/>
            <person name="Winkler A."/>
            <person name="Kalinowski J."/>
            <person name="Puhler A."/>
            <person name="Schwarz W.W."/>
            <person name="Zverlov V.V."/>
            <person name="Schluter A."/>
            <person name="Liebl W."/>
        </authorList>
    </citation>
    <scope>NUCLEOTIDE SEQUENCE [LARGE SCALE GENOMIC DNA]</scope>
    <source>
        <strain evidence="2">GGR1</strain>
        <strain evidence="4">SR1</strain>
    </source>
</reference>
<protein>
    <submittedName>
        <fullName evidence="2">Uncharacterized protein</fullName>
    </submittedName>
</protein>
<dbReference type="Proteomes" id="UP000239720">
    <property type="component" value="Unassembled WGS sequence"/>
</dbReference>
<reference evidence="3 5" key="2">
    <citation type="journal article" date="2018" name="Syst. Appl. Microbiol.">
        <title>Characterization and high-quality draft genome sequence of Herbivorax saccincola A7, an anaerobic, alkaliphilic, thermophilic, cellulolytic, and xylanolytic bacterium.</title>
        <authorList>
            <person name="Aikawa S."/>
            <person name="Baramee S."/>
            <person name="Sermsathanaswadi J."/>
            <person name="Thianheng P."/>
            <person name="Tachaapaikoon C."/>
            <person name="Shikata A."/>
            <person name="Waeonukul R."/>
            <person name="Pason P."/>
            <person name="Ratanakhanokchai K."/>
            <person name="Kosugi A."/>
        </authorList>
    </citation>
    <scope>NUCLEOTIDE SEQUENCE [LARGE SCALE GENOMIC DNA]</scope>
    <source>
        <strain evidence="3 5">A7</strain>
    </source>
</reference>
<evidence type="ECO:0000256" key="1">
    <source>
        <dbReference type="SAM" id="MobiDB-lite"/>
    </source>
</evidence>
<dbReference type="KEGG" id="hsc:HVS_05125"/>